<keyword evidence="1" id="KW-0472">Membrane</keyword>
<dbReference type="KEGG" id="pfer:IRI77_16410"/>
<reference evidence="2 3" key="1">
    <citation type="submission" date="2020-10" db="EMBL/GenBank/DDBJ databases">
        <title>Complete genome sequence of Paludibaculum fermentans P105T, a facultatively anaerobic acidobacterium capable of dissimilatory Fe(III) reduction.</title>
        <authorList>
            <person name="Dedysh S.N."/>
            <person name="Beletsky A.V."/>
            <person name="Kulichevskaya I.S."/>
            <person name="Mardanov A.V."/>
            <person name="Ravin N.V."/>
        </authorList>
    </citation>
    <scope>NUCLEOTIDE SEQUENCE [LARGE SCALE GENOMIC DNA]</scope>
    <source>
        <strain evidence="2 3">P105</strain>
    </source>
</reference>
<keyword evidence="1" id="KW-0812">Transmembrane</keyword>
<dbReference type="Proteomes" id="UP000593892">
    <property type="component" value="Chromosome"/>
</dbReference>
<evidence type="ECO:0000313" key="3">
    <source>
        <dbReference type="Proteomes" id="UP000593892"/>
    </source>
</evidence>
<protein>
    <submittedName>
        <fullName evidence="2">Uncharacterized protein</fullName>
    </submittedName>
</protein>
<proteinExistence type="predicted"/>
<keyword evidence="3" id="KW-1185">Reference proteome</keyword>
<evidence type="ECO:0000313" key="2">
    <source>
        <dbReference type="EMBL" id="QOY91467.1"/>
    </source>
</evidence>
<keyword evidence="1" id="KW-1133">Transmembrane helix</keyword>
<feature type="transmembrane region" description="Helical" evidence="1">
    <location>
        <begin position="30"/>
        <end position="47"/>
    </location>
</feature>
<dbReference type="AlphaFoldDB" id="A0A7S7NXB0"/>
<dbReference type="RefSeq" id="WP_194453121.1">
    <property type="nucleotide sequence ID" value="NZ_CP063849.1"/>
</dbReference>
<dbReference type="EMBL" id="CP063849">
    <property type="protein sequence ID" value="QOY91467.1"/>
    <property type="molecule type" value="Genomic_DNA"/>
</dbReference>
<sequence>MTTRTWVLMALAVVTAAAGLLQANGRRPRFLIAAAILALGVLTSVLLRGKVTRPVQALVEQSVMWGGLAVGMGLEDGDWIWLGFAVNCVWCVWDAVRMAGETTPEPAKGGDARP</sequence>
<evidence type="ECO:0000256" key="1">
    <source>
        <dbReference type="SAM" id="Phobius"/>
    </source>
</evidence>
<name>A0A7S7NXB0_PALFE</name>
<accession>A0A7S7NXB0</accession>
<gene>
    <name evidence="2" type="ORF">IRI77_16410</name>
</gene>
<feature type="transmembrane region" description="Helical" evidence="1">
    <location>
        <begin position="6"/>
        <end position="23"/>
    </location>
</feature>
<organism evidence="2 3">
    <name type="scientific">Paludibaculum fermentans</name>
    <dbReference type="NCBI Taxonomy" id="1473598"/>
    <lineage>
        <taxon>Bacteria</taxon>
        <taxon>Pseudomonadati</taxon>
        <taxon>Acidobacteriota</taxon>
        <taxon>Terriglobia</taxon>
        <taxon>Bryobacterales</taxon>
        <taxon>Bryobacteraceae</taxon>
        <taxon>Paludibaculum</taxon>
    </lineage>
</organism>